<accession>A0ABQ8Q525</accession>
<feature type="compositionally biased region" description="Low complexity" evidence="1">
    <location>
        <begin position="316"/>
        <end position="332"/>
    </location>
</feature>
<name>A0ABQ8Q525_9AGAR</name>
<feature type="compositionally biased region" description="Basic and acidic residues" evidence="1">
    <location>
        <begin position="248"/>
        <end position="258"/>
    </location>
</feature>
<evidence type="ECO:0000313" key="3">
    <source>
        <dbReference type="EMBL" id="KAJ3993091.1"/>
    </source>
</evidence>
<protein>
    <submittedName>
        <fullName evidence="3">Uncharacterized protein</fullName>
    </submittedName>
</protein>
<dbReference type="EMBL" id="MU790793">
    <property type="protein sequence ID" value="KAJ3993091.1"/>
    <property type="molecule type" value="Genomic_DNA"/>
</dbReference>
<feature type="region of interest" description="Disordered" evidence="1">
    <location>
        <begin position="46"/>
        <end position="76"/>
    </location>
</feature>
<sequence length="341" mass="37550">MVHSRSVITAVFAVGAASSALAIPLPSSGVAAGGFTGVTSNVLLTPDSTGPPAPASTDTVKPSGNGPFAGAEMGTQKHNARELDIIVEDENESLRHMGKHHLHHHHVHVHDEEKEIKMEVEEHYHHDYHNHHGEEEVGVEVKEHHSHYHPHHHYAGEELEIEVKEHHHHHHNSGKGFDVAPEEHHRHGGEEFKIDIKEFSGHHHRHHKYPWHHAEHENEAEIIAAPVPKTKAEKEKVILVLDMPERAGVHSRARQMERRHAKGSSPPSEPASGDSKQSSTFFPPSTGQSLSPIREESSPELSPPSGDGKRHPTPSTPVSSSSGSKVSSRSIPYRNFGGDLD</sequence>
<feature type="region of interest" description="Disordered" evidence="1">
    <location>
        <begin position="248"/>
        <end position="341"/>
    </location>
</feature>
<dbReference type="Proteomes" id="UP001163828">
    <property type="component" value="Unassembled WGS sequence"/>
</dbReference>
<evidence type="ECO:0000256" key="2">
    <source>
        <dbReference type="SAM" id="SignalP"/>
    </source>
</evidence>
<reference evidence="3" key="1">
    <citation type="submission" date="2022-08" db="EMBL/GenBank/DDBJ databases">
        <authorList>
            <consortium name="DOE Joint Genome Institute"/>
            <person name="Min B."/>
            <person name="Riley R."/>
            <person name="Sierra-Patev S."/>
            <person name="Naranjo-Ortiz M."/>
            <person name="Looney B."/>
            <person name="Konkel Z."/>
            <person name="Slot J.C."/>
            <person name="Sakamoto Y."/>
            <person name="Steenwyk J.L."/>
            <person name="Rokas A."/>
            <person name="Carro J."/>
            <person name="Camarero S."/>
            <person name="Ferreira P."/>
            <person name="Molpeceres G."/>
            <person name="Ruiz-Duenas F.J."/>
            <person name="Serrano A."/>
            <person name="Henrissat B."/>
            <person name="Drula E."/>
            <person name="Hughes K.W."/>
            <person name="Mata J.L."/>
            <person name="Ishikawa N.K."/>
            <person name="Vargas-Isla R."/>
            <person name="Ushijima S."/>
            <person name="Smith C.A."/>
            <person name="Ahrendt S."/>
            <person name="Andreopoulos W."/>
            <person name="He G."/>
            <person name="Labutti K."/>
            <person name="Lipzen A."/>
            <person name="Ng V."/>
            <person name="Sandor L."/>
            <person name="Barry K."/>
            <person name="Martinez A.T."/>
            <person name="Xiao Y."/>
            <person name="Gibbons J.G."/>
            <person name="Terashima K."/>
            <person name="Hibbett D.S."/>
            <person name="Grigoriev I.V."/>
        </authorList>
    </citation>
    <scope>NUCLEOTIDE SEQUENCE</scope>
    <source>
        <strain evidence="3">TFB10827</strain>
    </source>
</reference>
<feature type="compositionally biased region" description="Polar residues" evidence="1">
    <location>
        <begin position="274"/>
        <end position="288"/>
    </location>
</feature>
<keyword evidence="4" id="KW-1185">Reference proteome</keyword>
<comment type="caution">
    <text evidence="3">The sequence shown here is derived from an EMBL/GenBank/DDBJ whole genome shotgun (WGS) entry which is preliminary data.</text>
</comment>
<feature type="chain" id="PRO_5046813309" evidence="2">
    <location>
        <begin position="23"/>
        <end position="341"/>
    </location>
</feature>
<feature type="region of interest" description="Disordered" evidence="1">
    <location>
        <begin position="165"/>
        <end position="184"/>
    </location>
</feature>
<evidence type="ECO:0000256" key="1">
    <source>
        <dbReference type="SAM" id="MobiDB-lite"/>
    </source>
</evidence>
<keyword evidence="2" id="KW-0732">Signal</keyword>
<organism evidence="3 4">
    <name type="scientific">Lentinula boryana</name>
    <dbReference type="NCBI Taxonomy" id="40481"/>
    <lineage>
        <taxon>Eukaryota</taxon>
        <taxon>Fungi</taxon>
        <taxon>Dikarya</taxon>
        <taxon>Basidiomycota</taxon>
        <taxon>Agaricomycotina</taxon>
        <taxon>Agaricomycetes</taxon>
        <taxon>Agaricomycetidae</taxon>
        <taxon>Agaricales</taxon>
        <taxon>Marasmiineae</taxon>
        <taxon>Omphalotaceae</taxon>
        <taxon>Lentinula</taxon>
    </lineage>
</organism>
<feature type="signal peptide" evidence="2">
    <location>
        <begin position="1"/>
        <end position="22"/>
    </location>
</feature>
<evidence type="ECO:0000313" key="4">
    <source>
        <dbReference type="Proteomes" id="UP001163828"/>
    </source>
</evidence>
<proteinExistence type="predicted"/>
<gene>
    <name evidence="3" type="ORF">F5050DRAFT_1784174</name>
</gene>